<dbReference type="AlphaFoldDB" id="A0A0F9JIL1"/>
<dbReference type="EMBL" id="LAZR01016177">
    <property type="protein sequence ID" value="KKM05611.1"/>
    <property type="molecule type" value="Genomic_DNA"/>
</dbReference>
<protein>
    <submittedName>
        <fullName evidence="1">Uncharacterized protein</fullName>
    </submittedName>
</protein>
<name>A0A0F9JIL1_9ZZZZ</name>
<reference evidence="1" key="1">
    <citation type="journal article" date="2015" name="Nature">
        <title>Complex archaea that bridge the gap between prokaryotes and eukaryotes.</title>
        <authorList>
            <person name="Spang A."/>
            <person name="Saw J.H."/>
            <person name="Jorgensen S.L."/>
            <person name="Zaremba-Niedzwiedzka K."/>
            <person name="Martijn J."/>
            <person name="Lind A.E."/>
            <person name="van Eijk R."/>
            <person name="Schleper C."/>
            <person name="Guy L."/>
            <person name="Ettema T.J."/>
        </authorList>
    </citation>
    <scope>NUCLEOTIDE SEQUENCE</scope>
</reference>
<comment type="caution">
    <text evidence="1">The sequence shown here is derived from an EMBL/GenBank/DDBJ whole genome shotgun (WGS) entry which is preliminary data.</text>
</comment>
<gene>
    <name evidence="1" type="ORF">LCGC14_1752340</name>
</gene>
<evidence type="ECO:0000313" key="1">
    <source>
        <dbReference type="EMBL" id="KKM05611.1"/>
    </source>
</evidence>
<organism evidence="1">
    <name type="scientific">marine sediment metagenome</name>
    <dbReference type="NCBI Taxonomy" id="412755"/>
    <lineage>
        <taxon>unclassified sequences</taxon>
        <taxon>metagenomes</taxon>
        <taxon>ecological metagenomes</taxon>
    </lineage>
</organism>
<proteinExistence type="predicted"/>
<sequence length="110" mass="12296">MTQERRGPGPTPEQLVGEGPKAIISVISQRRVTVTPVPGQVQDRVAVTFRIAPNPPQVIFVRLELLPAWVFRRDNPGKDVSEELEVQNDQALRDVIRKRAKPEGPSARQI</sequence>
<accession>A0A0F9JIL1</accession>